<dbReference type="AlphaFoldDB" id="A0A6P8N1W5"/>
<dbReference type="GeneID" id="117213382"/>
<protein>
    <submittedName>
        <fullName evidence="3">Uncharacterized protein LOC117213382</fullName>
    </submittedName>
</protein>
<dbReference type="RefSeq" id="XP_033314623.1">
    <property type="nucleotide sequence ID" value="XM_033458732.1"/>
</dbReference>
<dbReference type="KEGG" id="bbif:117213382"/>
<reference evidence="3" key="1">
    <citation type="submission" date="2025-08" db="UniProtKB">
        <authorList>
            <consortium name="RefSeq"/>
        </authorList>
    </citation>
    <scope>IDENTIFICATION</scope>
    <source>
        <tissue evidence="3">Muscle</tissue>
    </source>
</reference>
<dbReference type="Proteomes" id="UP000515164">
    <property type="component" value="Unplaced"/>
</dbReference>
<evidence type="ECO:0000256" key="1">
    <source>
        <dbReference type="SAM" id="MobiDB-lite"/>
    </source>
</evidence>
<keyword evidence="2" id="KW-1185">Reference proteome</keyword>
<proteinExistence type="predicted"/>
<evidence type="ECO:0000313" key="3">
    <source>
        <dbReference type="RefSeq" id="XP_033314623.1"/>
    </source>
</evidence>
<feature type="region of interest" description="Disordered" evidence="1">
    <location>
        <begin position="54"/>
        <end position="77"/>
    </location>
</feature>
<organism evidence="2 3">
    <name type="scientific">Bombus bifarius</name>
    <dbReference type="NCBI Taxonomy" id="103933"/>
    <lineage>
        <taxon>Eukaryota</taxon>
        <taxon>Metazoa</taxon>
        <taxon>Ecdysozoa</taxon>
        <taxon>Arthropoda</taxon>
        <taxon>Hexapoda</taxon>
        <taxon>Insecta</taxon>
        <taxon>Pterygota</taxon>
        <taxon>Neoptera</taxon>
        <taxon>Endopterygota</taxon>
        <taxon>Hymenoptera</taxon>
        <taxon>Apocrita</taxon>
        <taxon>Aculeata</taxon>
        <taxon>Apoidea</taxon>
        <taxon>Anthophila</taxon>
        <taxon>Apidae</taxon>
        <taxon>Bombus</taxon>
        <taxon>Pyrobombus</taxon>
    </lineage>
</organism>
<gene>
    <name evidence="3" type="primary">LOC117213382</name>
</gene>
<name>A0A6P8N1W5_9HYME</name>
<accession>A0A6P8N1W5</accession>
<sequence length="224" mass="25475">MAAASLSFQCLLGKHAQLRCSPITRTSSFELFCASVIDVRTMFAESFPSEVPFQTSLPKRKRDSEEPMGDSGGPIKRMRPCDKPRVSEWLEELFNIGAEAVSKLGFDDLVTFDENFFDAETVVLEREPPLVEIVDTDRCVKVRFANEIPEEVLEAHLRHHASGRKGISPVVRYWCMLIVGCMLQSPMEFREIVVTLRWLPLQSYPTRPYAILMRVDSISIWSCA</sequence>
<evidence type="ECO:0000313" key="2">
    <source>
        <dbReference type="Proteomes" id="UP000515164"/>
    </source>
</evidence>